<reference evidence="2" key="2">
    <citation type="submission" date="2016-04" db="EMBL/GenBank/DDBJ databases">
        <title>Complete Genome and Plasmid Sequences for Rhodococcus fascians D188 and Draft Sequences for Rhodococcus spp. Isolates PBTS 1 and PBTS 2.</title>
        <authorList>
            <person name="Stamer R."/>
            <person name="Vereecke D."/>
            <person name="Zhang Y."/>
            <person name="Schilkey F."/>
            <person name="Devitt N."/>
            <person name="Randall J."/>
        </authorList>
    </citation>
    <scope>NUCLEOTIDE SEQUENCE [LARGE SCALE GENOMIC DNA]</scope>
    <source>
        <strain evidence="2">PBTS2</strain>
    </source>
</reference>
<dbReference type="Proteomes" id="UP000076038">
    <property type="component" value="Chromosome"/>
</dbReference>
<gene>
    <name evidence="1" type="ORF">A3Q41_00138</name>
</gene>
<keyword evidence="2" id="KW-1185">Reference proteome</keyword>
<proteinExistence type="predicted"/>
<dbReference type="KEGG" id="rhs:A3Q41_00138"/>
<reference evidence="1 2" key="1">
    <citation type="journal article" date="2016" name="Genome Announc.">
        <title>Complete Genome and Plasmid Sequences for Rhodococcus fascians D188 and Draft Sequences for Rhodococcus Isolates PBTS 1 and PBTS 2.</title>
        <authorList>
            <person name="Stamler R.A."/>
            <person name="Vereecke D."/>
            <person name="Zhang Y."/>
            <person name="Schilkey F."/>
            <person name="Devitt N."/>
            <person name="Randall J.J."/>
        </authorList>
    </citation>
    <scope>NUCLEOTIDE SEQUENCE [LARGE SCALE GENOMIC DNA]</scope>
    <source>
        <strain evidence="1 2">PBTS2</strain>
    </source>
</reference>
<evidence type="ECO:0000313" key="2">
    <source>
        <dbReference type="Proteomes" id="UP000076038"/>
    </source>
</evidence>
<dbReference type="EMBL" id="CP015220">
    <property type="protein sequence ID" value="AMY21463.1"/>
    <property type="molecule type" value="Genomic_DNA"/>
</dbReference>
<accession>A0A143QE55</accession>
<protein>
    <submittedName>
        <fullName evidence="1">Uncharacterized protein</fullName>
    </submittedName>
</protein>
<dbReference type="AlphaFoldDB" id="A0A143QE55"/>
<organism evidence="1 2">
    <name type="scientific">Rhodococcoides fascians</name>
    <name type="common">Rhodococcus fascians</name>
    <dbReference type="NCBI Taxonomy" id="1828"/>
    <lineage>
        <taxon>Bacteria</taxon>
        <taxon>Bacillati</taxon>
        <taxon>Actinomycetota</taxon>
        <taxon>Actinomycetes</taxon>
        <taxon>Mycobacteriales</taxon>
        <taxon>Nocardiaceae</taxon>
        <taxon>Rhodococcoides</taxon>
    </lineage>
</organism>
<sequence length="78" mass="8643">MRGWKRLSSWVFRSDTACFLRMYTTCVKPILLVSAPIDRTVTYFASSFATASSIIGTYRSSAHGTVSGLMIDDPVTKD</sequence>
<evidence type="ECO:0000313" key="1">
    <source>
        <dbReference type="EMBL" id="AMY21463.1"/>
    </source>
</evidence>
<name>A0A143QE55_RHOFA</name>